<reference evidence="1" key="1">
    <citation type="submission" date="2021-02" db="EMBL/GenBank/DDBJ databases">
        <authorList>
            <consortium name="DOE Joint Genome Institute"/>
            <person name="Ahrendt S."/>
            <person name="Looney B.P."/>
            <person name="Miyauchi S."/>
            <person name="Morin E."/>
            <person name="Drula E."/>
            <person name="Courty P.E."/>
            <person name="Chicoki N."/>
            <person name="Fauchery L."/>
            <person name="Kohler A."/>
            <person name="Kuo A."/>
            <person name="Labutti K."/>
            <person name="Pangilinan J."/>
            <person name="Lipzen A."/>
            <person name="Riley R."/>
            <person name="Andreopoulos W."/>
            <person name="He G."/>
            <person name="Johnson J."/>
            <person name="Barry K.W."/>
            <person name="Grigoriev I.V."/>
            <person name="Nagy L."/>
            <person name="Hibbett D."/>
            <person name="Henrissat B."/>
            <person name="Matheny P.B."/>
            <person name="Labbe J."/>
            <person name="Martin F."/>
        </authorList>
    </citation>
    <scope>NUCLEOTIDE SEQUENCE</scope>
    <source>
        <strain evidence="1">EC-137</strain>
    </source>
</reference>
<comment type="caution">
    <text evidence="1">The sequence shown here is derived from an EMBL/GenBank/DDBJ whole genome shotgun (WGS) entry which is preliminary data.</text>
</comment>
<proteinExistence type="predicted"/>
<protein>
    <submittedName>
        <fullName evidence="1">Uncharacterized protein</fullName>
    </submittedName>
</protein>
<sequence length="59" mass="7032">SMRPESASMPYSRSPELRISHKLAERKRRKEMKDLFDELRDQLPADRAMKASKWEILSK</sequence>
<gene>
    <name evidence="1" type="ORF">K488DRAFT_29960</name>
</gene>
<reference evidence="1" key="2">
    <citation type="journal article" date="2022" name="New Phytol.">
        <title>Evolutionary transition to the ectomycorrhizal habit in the genomes of a hyperdiverse lineage of mushroom-forming fungi.</title>
        <authorList>
            <person name="Looney B."/>
            <person name="Miyauchi S."/>
            <person name="Morin E."/>
            <person name="Drula E."/>
            <person name="Courty P.E."/>
            <person name="Kohler A."/>
            <person name="Kuo A."/>
            <person name="LaButti K."/>
            <person name="Pangilinan J."/>
            <person name="Lipzen A."/>
            <person name="Riley R."/>
            <person name="Andreopoulos W."/>
            <person name="He G."/>
            <person name="Johnson J."/>
            <person name="Nolan M."/>
            <person name="Tritt A."/>
            <person name="Barry K.W."/>
            <person name="Grigoriev I.V."/>
            <person name="Nagy L.G."/>
            <person name="Hibbett D."/>
            <person name="Henrissat B."/>
            <person name="Matheny P.B."/>
            <person name="Labbe J."/>
            <person name="Martin F.M."/>
        </authorList>
    </citation>
    <scope>NUCLEOTIDE SEQUENCE</scope>
    <source>
        <strain evidence="1">EC-137</strain>
    </source>
</reference>
<dbReference type="Proteomes" id="UP000814128">
    <property type="component" value="Unassembled WGS sequence"/>
</dbReference>
<name>A0ACB8QYA2_9AGAM</name>
<feature type="non-terminal residue" evidence="1">
    <location>
        <position position="59"/>
    </location>
</feature>
<dbReference type="EMBL" id="MU273468">
    <property type="protein sequence ID" value="KAI0036824.1"/>
    <property type="molecule type" value="Genomic_DNA"/>
</dbReference>
<evidence type="ECO:0000313" key="1">
    <source>
        <dbReference type="EMBL" id="KAI0036824.1"/>
    </source>
</evidence>
<keyword evidence="2" id="KW-1185">Reference proteome</keyword>
<organism evidence="1 2">
    <name type="scientific">Vararia minispora EC-137</name>
    <dbReference type="NCBI Taxonomy" id="1314806"/>
    <lineage>
        <taxon>Eukaryota</taxon>
        <taxon>Fungi</taxon>
        <taxon>Dikarya</taxon>
        <taxon>Basidiomycota</taxon>
        <taxon>Agaricomycotina</taxon>
        <taxon>Agaricomycetes</taxon>
        <taxon>Russulales</taxon>
        <taxon>Lachnocladiaceae</taxon>
        <taxon>Vararia</taxon>
    </lineage>
</organism>
<accession>A0ACB8QYA2</accession>
<feature type="non-terminal residue" evidence="1">
    <location>
        <position position="1"/>
    </location>
</feature>
<evidence type="ECO:0000313" key="2">
    <source>
        <dbReference type="Proteomes" id="UP000814128"/>
    </source>
</evidence>